<name>A0A358HR96_9PROT</name>
<evidence type="ECO:0000313" key="5">
    <source>
        <dbReference type="Proteomes" id="UP000264753"/>
    </source>
</evidence>
<evidence type="ECO:0000313" key="3">
    <source>
        <dbReference type="EMBL" id="HCW67940.1"/>
    </source>
</evidence>
<organism evidence="2 5">
    <name type="scientific">Thalassospira lucentensis</name>
    <dbReference type="NCBI Taxonomy" id="168935"/>
    <lineage>
        <taxon>Bacteria</taxon>
        <taxon>Pseudomonadati</taxon>
        <taxon>Pseudomonadota</taxon>
        <taxon>Alphaproteobacteria</taxon>
        <taxon>Rhodospirillales</taxon>
        <taxon>Thalassospiraceae</taxon>
        <taxon>Thalassospira</taxon>
    </lineage>
</organism>
<evidence type="ECO:0000313" key="4">
    <source>
        <dbReference type="Proteomes" id="UP000264179"/>
    </source>
</evidence>
<evidence type="ECO:0000259" key="1">
    <source>
        <dbReference type="Pfam" id="PF09361"/>
    </source>
</evidence>
<proteinExistence type="predicted"/>
<accession>A0A358HR96</accession>
<dbReference type="EMBL" id="DPOP01000096">
    <property type="protein sequence ID" value="HCW67940.1"/>
    <property type="molecule type" value="Genomic_DNA"/>
</dbReference>
<dbReference type="InterPro" id="IPR018968">
    <property type="entry name" value="Phasin"/>
</dbReference>
<protein>
    <recommendedName>
        <fullName evidence="1">Phasin domain-containing protein</fullName>
    </recommendedName>
</protein>
<dbReference type="EMBL" id="DOOG01000061">
    <property type="protein sequence ID" value="HBU97707.1"/>
    <property type="molecule type" value="Genomic_DNA"/>
</dbReference>
<evidence type="ECO:0000313" key="2">
    <source>
        <dbReference type="EMBL" id="HBU97707.1"/>
    </source>
</evidence>
<gene>
    <name evidence="2" type="ORF">DEF21_07360</name>
    <name evidence="3" type="ORF">DHR80_12230</name>
</gene>
<reference evidence="4 5" key="1">
    <citation type="journal article" date="2018" name="Nat. Biotechnol.">
        <title>A standardized bacterial taxonomy based on genome phylogeny substantially revises the tree of life.</title>
        <authorList>
            <person name="Parks D.H."/>
            <person name="Chuvochina M."/>
            <person name="Waite D.W."/>
            <person name="Rinke C."/>
            <person name="Skarshewski A."/>
            <person name="Chaumeil P.A."/>
            <person name="Hugenholtz P."/>
        </authorList>
    </citation>
    <scope>NUCLEOTIDE SEQUENCE [LARGE SCALE GENOMIC DNA]</scope>
    <source>
        <strain evidence="2">UBA8707</strain>
        <strain evidence="3">UBA9881</strain>
    </source>
</reference>
<comment type="caution">
    <text evidence="2">The sequence shown here is derived from an EMBL/GenBank/DDBJ whole genome shotgun (WGS) entry which is preliminary data.</text>
</comment>
<sequence>MTKKTSETVKSATSIPIPVLEVFNGPFASAVSQNSEALAKGMQVVPSELGEFVATRIKANVALYTQCSKCSDWSDLMDIQQKWLKDTSQAYTDQANTIISMTQSMFEQSNGTASIPDIATSEKMHD</sequence>
<feature type="domain" description="Phasin" evidence="1">
    <location>
        <begin position="29"/>
        <end position="109"/>
    </location>
</feature>
<dbReference type="Proteomes" id="UP000264179">
    <property type="component" value="Unassembled WGS sequence"/>
</dbReference>
<dbReference type="RefSeq" id="WP_276652458.1">
    <property type="nucleotide sequence ID" value="NZ_DOOG01000061.1"/>
</dbReference>
<dbReference type="Proteomes" id="UP000264753">
    <property type="component" value="Unassembled WGS sequence"/>
</dbReference>
<dbReference type="AlphaFoldDB" id="A0A358HR96"/>
<dbReference type="Pfam" id="PF09361">
    <property type="entry name" value="Phasin_2"/>
    <property type="match status" value="1"/>
</dbReference>